<feature type="binding site" evidence="7">
    <location>
        <begin position="123"/>
        <end position="125"/>
    </location>
    <ligand>
        <name>FMN</name>
        <dbReference type="ChEBI" id="CHEBI:58210"/>
    </ligand>
</feature>
<keyword evidence="4 7" id="KW-0028">Amino-acid biosynthesis</keyword>
<evidence type="ECO:0000256" key="7">
    <source>
        <dbReference type="HAMAP-Rule" id="MF_00300"/>
    </source>
</evidence>
<dbReference type="OrthoDB" id="9771806at2"/>
<keyword evidence="7" id="KW-0521">NADP</keyword>
<dbReference type="Pfam" id="PF01264">
    <property type="entry name" value="Chorismate_synt"/>
    <property type="match status" value="1"/>
</dbReference>
<dbReference type="GO" id="GO:0004107">
    <property type="term" value="F:chorismate synthase activity"/>
    <property type="evidence" value="ECO:0007669"/>
    <property type="project" value="UniProtKB-UniRule"/>
</dbReference>
<dbReference type="HOGENOM" id="CLU_034547_0_2_7"/>
<dbReference type="RefSeq" id="WP_023928427.1">
    <property type="nucleotide sequence ID" value="NZ_KI669455.1"/>
</dbReference>
<feature type="binding site" evidence="7">
    <location>
        <position position="306"/>
    </location>
    <ligand>
        <name>FMN</name>
        <dbReference type="ChEBI" id="CHEBI:58210"/>
    </ligand>
</feature>
<dbReference type="CDD" id="cd07304">
    <property type="entry name" value="Chorismate_synthase"/>
    <property type="match status" value="1"/>
</dbReference>
<evidence type="ECO:0000313" key="10">
    <source>
        <dbReference type="Proteomes" id="UP000018731"/>
    </source>
</evidence>
<keyword evidence="7" id="KW-0274">FAD</keyword>
<dbReference type="GO" id="GO:0005829">
    <property type="term" value="C:cytosol"/>
    <property type="evidence" value="ECO:0007669"/>
    <property type="project" value="TreeGrafter"/>
</dbReference>
<feature type="binding site" evidence="7">
    <location>
        <begin position="238"/>
        <end position="239"/>
    </location>
    <ligand>
        <name>FMN</name>
        <dbReference type="ChEBI" id="CHEBI:58210"/>
    </ligand>
</feature>
<dbReference type="PROSITE" id="PS00788">
    <property type="entry name" value="CHORISMATE_SYNTHASE_2"/>
    <property type="match status" value="1"/>
</dbReference>
<accession>V8C7Y2</accession>
<dbReference type="GO" id="GO:0010181">
    <property type="term" value="F:FMN binding"/>
    <property type="evidence" value="ECO:0007669"/>
    <property type="project" value="TreeGrafter"/>
</dbReference>
<name>V8C7Y2_9HELI</name>
<dbReference type="PATRIC" id="fig|1357400.3.peg.2243"/>
<evidence type="ECO:0000256" key="8">
    <source>
        <dbReference type="RuleBase" id="RU000605"/>
    </source>
</evidence>
<dbReference type="EMBL" id="AZJI01000007">
    <property type="protein sequence ID" value="ETD22866.1"/>
    <property type="molecule type" value="Genomic_DNA"/>
</dbReference>
<evidence type="ECO:0000256" key="6">
    <source>
        <dbReference type="ARBA" id="ARBA00023239"/>
    </source>
</evidence>
<dbReference type="Gene3D" id="3.60.150.10">
    <property type="entry name" value="Chorismate synthase AroC"/>
    <property type="match status" value="1"/>
</dbReference>
<dbReference type="PIRSF" id="PIRSF001456">
    <property type="entry name" value="Chorismate_synth"/>
    <property type="match status" value="1"/>
</dbReference>
<protein>
    <recommendedName>
        <fullName evidence="3 7">Chorismate synthase</fullName>
        <shortName evidence="7">CS</shortName>
        <ecNumber evidence="3 7">4.2.3.5</ecNumber>
    </recommendedName>
    <alternativeName>
        <fullName evidence="7">5-enolpyruvylshikimate-3-phosphate phospholyase</fullName>
    </alternativeName>
</protein>
<feature type="binding site" evidence="7">
    <location>
        <begin position="321"/>
        <end position="325"/>
    </location>
    <ligand>
        <name>FMN</name>
        <dbReference type="ChEBI" id="CHEBI:58210"/>
    </ligand>
</feature>
<keyword evidence="5 7" id="KW-0057">Aromatic amino acid biosynthesis</keyword>
<dbReference type="SUPFAM" id="SSF103263">
    <property type="entry name" value="Chorismate synthase, AroC"/>
    <property type="match status" value="1"/>
</dbReference>
<dbReference type="NCBIfam" id="NF003793">
    <property type="entry name" value="PRK05382.1"/>
    <property type="match status" value="1"/>
</dbReference>
<dbReference type="InterPro" id="IPR020541">
    <property type="entry name" value="Chorismate_synthase_CS"/>
</dbReference>
<dbReference type="InterPro" id="IPR000453">
    <property type="entry name" value="Chorismate_synth"/>
</dbReference>
<comment type="similarity">
    <text evidence="2 7 8">Belongs to the chorismate synthase family.</text>
</comment>
<dbReference type="GO" id="GO:0009423">
    <property type="term" value="P:chorismate biosynthetic process"/>
    <property type="evidence" value="ECO:0007669"/>
    <property type="project" value="UniProtKB-UniRule"/>
</dbReference>
<gene>
    <name evidence="7" type="primary">aroC</name>
    <name evidence="9" type="ORF">HMPREF2086_01665</name>
</gene>
<evidence type="ECO:0000256" key="4">
    <source>
        <dbReference type="ARBA" id="ARBA00022605"/>
    </source>
</evidence>
<evidence type="ECO:0000313" key="9">
    <source>
        <dbReference type="EMBL" id="ETD22866.1"/>
    </source>
</evidence>
<evidence type="ECO:0000256" key="2">
    <source>
        <dbReference type="ARBA" id="ARBA00008014"/>
    </source>
</evidence>
<feature type="binding site" evidence="7">
    <location>
        <position position="46"/>
    </location>
    <ligand>
        <name>NADP(+)</name>
        <dbReference type="ChEBI" id="CHEBI:58349"/>
    </ligand>
</feature>
<reference evidence="9 10" key="1">
    <citation type="journal article" date="2014" name="Genome Announc.">
        <title>Draft genome sequences of six enterohepatic helicobacter species isolated from humans and one from rhesus macaques.</title>
        <authorList>
            <person name="Shen Z."/>
            <person name="Sheh A."/>
            <person name="Young S.K."/>
            <person name="Abouelliel A."/>
            <person name="Ward D.V."/>
            <person name="Earl A.M."/>
            <person name="Fox J.G."/>
        </authorList>
    </citation>
    <scope>NUCLEOTIDE SEQUENCE [LARGE SCALE GENOMIC DNA]</scope>
    <source>
        <strain evidence="9 10">MIT 99-5501</strain>
    </source>
</reference>
<dbReference type="InterPro" id="IPR035904">
    <property type="entry name" value="Chorismate_synth_AroC_sf"/>
</dbReference>
<dbReference type="Proteomes" id="UP000018731">
    <property type="component" value="Unassembled WGS sequence"/>
</dbReference>
<dbReference type="PROSITE" id="PS00787">
    <property type="entry name" value="CHORISMATE_SYNTHASE_1"/>
    <property type="match status" value="1"/>
</dbReference>
<keyword evidence="7" id="KW-0288">FMN</keyword>
<evidence type="ECO:0000256" key="3">
    <source>
        <dbReference type="ARBA" id="ARBA00013036"/>
    </source>
</evidence>
<evidence type="ECO:0000256" key="5">
    <source>
        <dbReference type="ARBA" id="ARBA00023141"/>
    </source>
</evidence>
<dbReference type="GO" id="GO:0008652">
    <property type="term" value="P:amino acid biosynthetic process"/>
    <property type="evidence" value="ECO:0007669"/>
    <property type="project" value="UniProtKB-KW"/>
</dbReference>
<dbReference type="UniPathway" id="UPA00053">
    <property type="reaction ID" value="UER00090"/>
</dbReference>
<feature type="binding site" evidence="7">
    <location>
        <position position="352"/>
    </location>
    <ligand>
        <name>FMN</name>
        <dbReference type="ChEBI" id="CHEBI:58210"/>
    </ligand>
</feature>
<organism evidence="9 10">
    <name type="scientific">Helicobacter macacae MIT 99-5501</name>
    <dbReference type="NCBI Taxonomy" id="1357400"/>
    <lineage>
        <taxon>Bacteria</taxon>
        <taxon>Pseudomonadati</taxon>
        <taxon>Campylobacterota</taxon>
        <taxon>Epsilonproteobacteria</taxon>
        <taxon>Campylobacterales</taxon>
        <taxon>Helicobacteraceae</taxon>
        <taxon>Helicobacter</taxon>
    </lineage>
</organism>
<comment type="subunit">
    <text evidence="7">Homotetramer.</text>
</comment>
<dbReference type="STRING" id="1357400.HMPREF2086_01665"/>
<comment type="function">
    <text evidence="7">Catalyzes the anti-1,4-elimination of the C-3 phosphate and the C-6 proR hydrogen from 5-enolpyruvylshikimate-3-phosphate (EPSP) to yield chorismate, which is the branch point compound that serves as the starting substrate for the three terminal pathways of aromatic amino acid biosynthesis. This reaction introduces a second double bond into the aromatic ring system.</text>
</comment>
<keyword evidence="10" id="KW-1185">Reference proteome</keyword>
<dbReference type="GO" id="GO:0009073">
    <property type="term" value="P:aromatic amino acid family biosynthetic process"/>
    <property type="evidence" value="ECO:0007669"/>
    <property type="project" value="UniProtKB-KW"/>
</dbReference>
<dbReference type="PANTHER" id="PTHR21085:SF0">
    <property type="entry name" value="CHORISMATE SYNTHASE"/>
    <property type="match status" value="1"/>
</dbReference>
<dbReference type="NCBIfam" id="TIGR00033">
    <property type="entry name" value="aroC"/>
    <property type="match status" value="1"/>
</dbReference>
<dbReference type="PANTHER" id="PTHR21085">
    <property type="entry name" value="CHORISMATE SYNTHASE"/>
    <property type="match status" value="1"/>
</dbReference>
<comment type="caution">
    <text evidence="7">Lacks conserved residue(s) required for the propagation of feature annotation.</text>
</comment>
<comment type="pathway">
    <text evidence="1 7 8">Metabolic intermediate biosynthesis; chorismate biosynthesis; chorismate from D-erythrose 4-phosphate and phosphoenolpyruvate: step 7/7.</text>
</comment>
<sequence length="394" mass="42409">MNTFGNSLRLTTFGESHGTHIGCVIDGFPAGVRVDMELLADELSRRQGGKNAFGTPRKEADTPQILSGVFEGVSTGAPIALLFENSNVKSKDYSEVASVFRPSHADFTYQCKYGIRDYRGGGRSSARESVARVAGGAFAKMLLREFGISTQSGILSIGECKGKKLDFEYACASEIFALDKDKEEEQKGIILQARKEGDSIGGCALIRAFGNREVLRGLGEPLYDKLDSAIGSAMLGLNGVKAVEIGCGVESSQKKGSQNNDEMKLESSIYCANNADRDSYADSSFGAKSPLSQIRFASNHSGGILGGIANGEDIIVRVHFKPTPSIFLPQSTVKVESAKSHIEPYKLELKGRHDPCIAVRGSVVCESMLAFILADMLLANTHATLKNLQKIYLD</sequence>
<dbReference type="eggNOG" id="COG0082">
    <property type="taxonomic scope" value="Bacteria"/>
</dbReference>
<dbReference type="HAMAP" id="MF_00300">
    <property type="entry name" value="Chorismate_synth"/>
    <property type="match status" value="1"/>
</dbReference>
<comment type="cofactor">
    <cofactor evidence="7 8">
        <name>FMNH2</name>
        <dbReference type="ChEBI" id="CHEBI:57618"/>
    </cofactor>
    <text evidence="7 8">Reduced FMN (FMNH(2)).</text>
</comment>
<proteinExistence type="inferred from homology"/>
<dbReference type="AlphaFoldDB" id="V8C7Y2"/>
<comment type="catalytic activity">
    <reaction evidence="7 8">
        <text>5-O-(1-carboxyvinyl)-3-phosphoshikimate = chorismate + phosphate</text>
        <dbReference type="Rhea" id="RHEA:21020"/>
        <dbReference type="ChEBI" id="CHEBI:29748"/>
        <dbReference type="ChEBI" id="CHEBI:43474"/>
        <dbReference type="ChEBI" id="CHEBI:57701"/>
        <dbReference type="EC" id="4.2.3.5"/>
    </reaction>
</comment>
<keyword evidence="7" id="KW-0285">Flavoprotein</keyword>
<comment type="caution">
    <text evidence="9">The sequence shown here is derived from an EMBL/GenBank/DDBJ whole genome shotgun (WGS) entry which is preliminary data.</text>
</comment>
<evidence type="ECO:0000256" key="1">
    <source>
        <dbReference type="ARBA" id="ARBA00005044"/>
    </source>
</evidence>
<keyword evidence="6 7" id="KW-0456">Lyase</keyword>
<dbReference type="EC" id="4.2.3.5" evidence="3 7"/>
<dbReference type="PROSITE" id="PS00789">
    <property type="entry name" value="CHORISMATE_SYNTHASE_3"/>
    <property type="match status" value="1"/>
</dbReference>